<dbReference type="eggNOG" id="ENOG50310N1">
    <property type="taxonomic scope" value="Bacteria"/>
</dbReference>
<evidence type="ECO:0000313" key="2">
    <source>
        <dbReference type="Proteomes" id="UP000029492"/>
    </source>
</evidence>
<name>A0A089Q3S4_9HYPH</name>
<dbReference type="HOGENOM" id="CLU_3100731_0_0_5"/>
<gene>
    <name evidence="1" type="ORF">MOC_1479</name>
</gene>
<dbReference type="AlphaFoldDB" id="A0A089Q3S4"/>
<dbReference type="KEGG" id="mor:MOC_1479"/>
<keyword evidence="2" id="KW-1185">Reference proteome</keyword>
<organism evidence="1 2">
    <name type="scientific">Methylobacterium oryzae CBMB20</name>
    <dbReference type="NCBI Taxonomy" id="693986"/>
    <lineage>
        <taxon>Bacteria</taxon>
        <taxon>Pseudomonadati</taxon>
        <taxon>Pseudomonadota</taxon>
        <taxon>Alphaproteobacteria</taxon>
        <taxon>Hyphomicrobiales</taxon>
        <taxon>Methylobacteriaceae</taxon>
        <taxon>Methylobacterium</taxon>
    </lineage>
</organism>
<dbReference type="EMBL" id="CP003811">
    <property type="protein sequence ID" value="AIQ89234.1"/>
    <property type="molecule type" value="Genomic_DNA"/>
</dbReference>
<accession>A0A089Q3S4</accession>
<sequence>MRRQGAAAAALGGSEALEAVLHQVAEADAARAAQRLALIREAWTGLPGAGA</sequence>
<reference evidence="1 2" key="1">
    <citation type="journal article" date="2014" name="PLoS ONE">
        <title>Genome Information of Methylobacterium oryzae, a Plant-Probiotic Methylotroph in the Phyllosphere.</title>
        <authorList>
            <person name="Kwak M.J."/>
            <person name="Jeong H."/>
            <person name="Madhaiyan M."/>
            <person name="Lee Y."/>
            <person name="Sa T.M."/>
            <person name="Oh T.K."/>
            <person name="Kim J.F."/>
        </authorList>
    </citation>
    <scope>NUCLEOTIDE SEQUENCE [LARGE SCALE GENOMIC DNA]</scope>
    <source>
        <strain evidence="1 2">CBMB20</strain>
    </source>
</reference>
<proteinExistence type="predicted"/>
<evidence type="ECO:0000313" key="1">
    <source>
        <dbReference type="EMBL" id="AIQ89234.1"/>
    </source>
</evidence>
<protein>
    <submittedName>
        <fullName evidence="1">Protein of unassigned function</fullName>
    </submittedName>
</protein>
<dbReference type="Proteomes" id="UP000029492">
    <property type="component" value="Chromosome"/>
</dbReference>